<feature type="signal peptide" evidence="1">
    <location>
        <begin position="1"/>
        <end position="24"/>
    </location>
</feature>
<evidence type="ECO:0000313" key="3">
    <source>
        <dbReference type="Proteomes" id="UP001595897"/>
    </source>
</evidence>
<dbReference type="RefSeq" id="WP_382408350.1">
    <property type="nucleotide sequence ID" value="NZ_JBHSGU010000003.1"/>
</dbReference>
<feature type="chain" id="PRO_5047107028" description="Secreted protein" evidence="1">
    <location>
        <begin position="25"/>
        <end position="81"/>
    </location>
</feature>
<evidence type="ECO:0000256" key="1">
    <source>
        <dbReference type="SAM" id="SignalP"/>
    </source>
</evidence>
<comment type="caution">
    <text evidence="2">The sequence shown here is derived from an EMBL/GenBank/DDBJ whole genome shotgun (WGS) entry which is preliminary data.</text>
</comment>
<evidence type="ECO:0008006" key="4">
    <source>
        <dbReference type="Google" id="ProtNLM"/>
    </source>
</evidence>
<evidence type="ECO:0000313" key="2">
    <source>
        <dbReference type="EMBL" id="MFC4700630.1"/>
    </source>
</evidence>
<organism evidence="2 3">
    <name type="scientific">Glaciecola siphonariae</name>
    <dbReference type="NCBI Taxonomy" id="521012"/>
    <lineage>
        <taxon>Bacteria</taxon>
        <taxon>Pseudomonadati</taxon>
        <taxon>Pseudomonadota</taxon>
        <taxon>Gammaproteobacteria</taxon>
        <taxon>Alteromonadales</taxon>
        <taxon>Alteromonadaceae</taxon>
        <taxon>Glaciecola</taxon>
    </lineage>
</organism>
<dbReference type="Proteomes" id="UP001595897">
    <property type="component" value="Unassembled WGS sequence"/>
</dbReference>
<keyword evidence="3" id="KW-1185">Reference proteome</keyword>
<keyword evidence="1" id="KW-0732">Signal</keyword>
<sequence>MKRNLLVSVLVAFGISFTATQAFSEDLPVADIDVVMDFKQFCEDIAEEEGTDGMALPEFLLQCVNDELEAEGYQTVTSLPQ</sequence>
<proteinExistence type="predicted"/>
<protein>
    <recommendedName>
        <fullName evidence="4">Secreted protein</fullName>
    </recommendedName>
</protein>
<accession>A0ABV9LYC3</accession>
<dbReference type="EMBL" id="JBHSGU010000003">
    <property type="protein sequence ID" value="MFC4700630.1"/>
    <property type="molecule type" value="Genomic_DNA"/>
</dbReference>
<gene>
    <name evidence="2" type="ORF">ACFO4O_10700</name>
</gene>
<name>A0ABV9LYC3_9ALTE</name>
<reference evidence="3" key="1">
    <citation type="journal article" date="2019" name="Int. J. Syst. Evol. Microbiol.">
        <title>The Global Catalogue of Microorganisms (GCM) 10K type strain sequencing project: providing services to taxonomists for standard genome sequencing and annotation.</title>
        <authorList>
            <consortium name="The Broad Institute Genomics Platform"/>
            <consortium name="The Broad Institute Genome Sequencing Center for Infectious Disease"/>
            <person name="Wu L."/>
            <person name="Ma J."/>
        </authorList>
    </citation>
    <scope>NUCLEOTIDE SEQUENCE [LARGE SCALE GENOMIC DNA]</scope>
    <source>
        <strain evidence="3">KACC 12507</strain>
    </source>
</reference>